<keyword evidence="2" id="KW-1185">Reference proteome</keyword>
<dbReference type="SUPFAM" id="SSF48403">
    <property type="entry name" value="Ankyrin repeat"/>
    <property type="match status" value="1"/>
</dbReference>
<dbReference type="EMBL" id="KI964337">
    <property type="protein sequence ID" value="EUC39549.1"/>
    <property type="molecule type" value="Genomic_DNA"/>
</dbReference>
<dbReference type="KEGG" id="bor:COCMIDRAFT_111252"/>
<feature type="non-terminal residue" evidence="1">
    <location>
        <position position="1"/>
    </location>
</feature>
<dbReference type="Proteomes" id="UP000054032">
    <property type="component" value="Unassembled WGS sequence"/>
</dbReference>
<sequence length="49" mass="5308">EGHKAVVKLLLDKGAKTNTEGGILDNALYAALAQVYKAVVRLLRDKLVM</sequence>
<evidence type="ECO:0000313" key="1">
    <source>
        <dbReference type="EMBL" id="EUC39549.1"/>
    </source>
</evidence>
<protein>
    <submittedName>
        <fullName evidence="1">Uncharacterized protein</fullName>
    </submittedName>
</protein>
<name>W6YVL7_COCMI</name>
<reference evidence="1 2" key="1">
    <citation type="journal article" date="2013" name="PLoS Genet.">
        <title>Comparative genome structure, secondary metabolite, and effector coding capacity across Cochliobolus pathogens.</title>
        <authorList>
            <person name="Condon B.J."/>
            <person name="Leng Y."/>
            <person name="Wu D."/>
            <person name="Bushley K.E."/>
            <person name="Ohm R.A."/>
            <person name="Otillar R."/>
            <person name="Martin J."/>
            <person name="Schackwitz W."/>
            <person name="Grimwood J."/>
            <person name="MohdZainudin N."/>
            <person name="Xue C."/>
            <person name="Wang R."/>
            <person name="Manning V.A."/>
            <person name="Dhillon B."/>
            <person name="Tu Z.J."/>
            <person name="Steffenson B.J."/>
            <person name="Salamov A."/>
            <person name="Sun H."/>
            <person name="Lowry S."/>
            <person name="LaButti K."/>
            <person name="Han J."/>
            <person name="Copeland A."/>
            <person name="Lindquist E."/>
            <person name="Barry K."/>
            <person name="Schmutz J."/>
            <person name="Baker S.E."/>
            <person name="Ciuffetti L.M."/>
            <person name="Grigoriev I.V."/>
            <person name="Zhong S."/>
            <person name="Turgeon B.G."/>
        </authorList>
    </citation>
    <scope>NUCLEOTIDE SEQUENCE [LARGE SCALE GENOMIC DNA]</scope>
    <source>
        <strain evidence="1 2">ATCC 44560</strain>
    </source>
</reference>
<accession>W6YVL7</accession>
<dbReference type="GeneID" id="19119737"/>
<dbReference type="HOGENOM" id="CLU_3147111_0_0_1"/>
<evidence type="ECO:0000313" key="2">
    <source>
        <dbReference type="Proteomes" id="UP000054032"/>
    </source>
</evidence>
<organism evidence="1 2">
    <name type="scientific">Bipolaris oryzae ATCC 44560</name>
    <dbReference type="NCBI Taxonomy" id="930090"/>
    <lineage>
        <taxon>Eukaryota</taxon>
        <taxon>Fungi</taxon>
        <taxon>Dikarya</taxon>
        <taxon>Ascomycota</taxon>
        <taxon>Pezizomycotina</taxon>
        <taxon>Dothideomycetes</taxon>
        <taxon>Pleosporomycetidae</taxon>
        <taxon>Pleosporales</taxon>
        <taxon>Pleosporineae</taxon>
        <taxon>Pleosporaceae</taxon>
        <taxon>Bipolaris</taxon>
    </lineage>
</organism>
<dbReference type="RefSeq" id="XP_007693929.1">
    <property type="nucleotide sequence ID" value="XM_007695739.1"/>
</dbReference>
<dbReference type="OrthoDB" id="4772757at2759"/>
<dbReference type="InterPro" id="IPR036770">
    <property type="entry name" value="Ankyrin_rpt-contain_sf"/>
</dbReference>
<dbReference type="AlphaFoldDB" id="W6YVL7"/>
<dbReference type="Gene3D" id="1.25.40.20">
    <property type="entry name" value="Ankyrin repeat-containing domain"/>
    <property type="match status" value="1"/>
</dbReference>
<proteinExistence type="predicted"/>
<gene>
    <name evidence="1" type="ORF">COCMIDRAFT_111252</name>
</gene>